<dbReference type="Gene3D" id="3.40.190.10">
    <property type="entry name" value="Periplasmic binding protein-like II"/>
    <property type="match status" value="1"/>
</dbReference>
<evidence type="ECO:0000256" key="1">
    <source>
        <dbReference type="ARBA" id="ARBA00004418"/>
    </source>
</evidence>
<proteinExistence type="predicted"/>
<dbReference type="AlphaFoldDB" id="A0A1H4ZYH0"/>
<reference evidence="7" key="1">
    <citation type="submission" date="2016-10" db="EMBL/GenBank/DDBJ databases">
        <authorList>
            <person name="Varghese N."/>
            <person name="Submissions S."/>
        </authorList>
    </citation>
    <scope>NUCLEOTIDE SEQUENCE [LARGE SCALE GENOMIC DNA]</scope>
    <source>
        <strain evidence="7">DSM 9751</strain>
    </source>
</reference>
<dbReference type="InterPro" id="IPR001188">
    <property type="entry name" value="Sperm_putr-bd"/>
</dbReference>
<dbReference type="SUPFAM" id="SSF53850">
    <property type="entry name" value="Periplasmic binding protein-like II"/>
    <property type="match status" value="1"/>
</dbReference>
<dbReference type="PRINTS" id="PR00909">
    <property type="entry name" value="SPERMDNBNDNG"/>
</dbReference>
<keyword evidence="2" id="KW-0813">Transport</keyword>
<evidence type="ECO:0000256" key="2">
    <source>
        <dbReference type="ARBA" id="ARBA00022448"/>
    </source>
</evidence>
<comment type="subcellular location">
    <subcellularLocation>
        <location evidence="1">Periplasm</location>
    </subcellularLocation>
</comment>
<protein>
    <submittedName>
        <fullName evidence="6">Putrescine transport system substrate-binding protein</fullName>
    </submittedName>
</protein>
<dbReference type="GO" id="GO:0019808">
    <property type="term" value="F:polyamine binding"/>
    <property type="evidence" value="ECO:0007669"/>
    <property type="project" value="InterPro"/>
</dbReference>
<dbReference type="GO" id="GO:0042597">
    <property type="term" value="C:periplasmic space"/>
    <property type="evidence" value="ECO:0007669"/>
    <property type="project" value="UniProtKB-SubCell"/>
</dbReference>
<dbReference type="GO" id="GO:0015846">
    <property type="term" value="P:polyamine transport"/>
    <property type="evidence" value="ECO:0007669"/>
    <property type="project" value="InterPro"/>
</dbReference>
<keyword evidence="3 5" id="KW-0732">Signal</keyword>
<evidence type="ECO:0000313" key="7">
    <source>
        <dbReference type="Proteomes" id="UP000198982"/>
    </source>
</evidence>
<dbReference type="PANTHER" id="PTHR30222:SF12">
    <property type="entry name" value="NORSPERMIDINE SENSOR"/>
    <property type="match status" value="1"/>
</dbReference>
<organism evidence="6 7">
    <name type="scientific">Pseudomonas saponiphila</name>
    <dbReference type="NCBI Taxonomy" id="556534"/>
    <lineage>
        <taxon>Bacteria</taxon>
        <taxon>Pseudomonadati</taxon>
        <taxon>Pseudomonadota</taxon>
        <taxon>Gammaproteobacteria</taxon>
        <taxon>Pseudomonadales</taxon>
        <taxon>Pseudomonadaceae</taxon>
        <taxon>Pseudomonas</taxon>
    </lineage>
</organism>
<evidence type="ECO:0000256" key="4">
    <source>
        <dbReference type="ARBA" id="ARBA00022764"/>
    </source>
</evidence>
<dbReference type="PANTHER" id="PTHR30222">
    <property type="entry name" value="SPERMIDINE/PUTRESCINE-BINDING PERIPLASMIC PROTEIN"/>
    <property type="match status" value="1"/>
</dbReference>
<accession>A0A1H4ZYH0</accession>
<keyword evidence="7" id="KW-1185">Reference proteome</keyword>
<feature type="chain" id="PRO_5011616345" evidence="5">
    <location>
        <begin position="24"/>
        <end position="104"/>
    </location>
</feature>
<dbReference type="EMBL" id="FNTJ01000003">
    <property type="protein sequence ID" value="SED34925.1"/>
    <property type="molecule type" value="Genomic_DNA"/>
</dbReference>
<gene>
    <name evidence="6" type="ORF">SAMN05216178_6888</name>
</gene>
<dbReference type="Proteomes" id="UP000198982">
    <property type="component" value="Unassembled WGS sequence"/>
</dbReference>
<evidence type="ECO:0000313" key="6">
    <source>
        <dbReference type="EMBL" id="SED34925.1"/>
    </source>
</evidence>
<feature type="signal peptide" evidence="5">
    <location>
        <begin position="1"/>
        <end position="23"/>
    </location>
</feature>
<name>A0A1H4ZYH0_9PSED</name>
<sequence>MINRQPLSVLALACALFSGATQAAGQLHIYNWNDYIAEDTIANFEKKFDVKVTYDLFDSNEVLEGKLLSGASGYDIVVPTANFLGKQVRQHPPASLHPLQQFFP</sequence>
<evidence type="ECO:0000256" key="3">
    <source>
        <dbReference type="ARBA" id="ARBA00022729"/>
    </source>
</evidence>
<evidence type="ECO:0000256" key="5">
    <source>
        <dbReference type="SAM" id="SignalP"/>
    </source>
</evidence>
<keyword evidence="4" id="KW-0574">Periplasm</keyword>